<accession>A0A2X0R2B6</accession>
<organism evidence="2">
    <name type="scientific">Lactobacillus helveticus</name>
    <name type="common">Lactobacillus suntoryeus</name>
    <dbReference type="NCBI Taxonomy" id="1587"/>
    <lineage>
        <taxon>Bacteria</taxon>
        <taxon>Bacillati</taxon>
        <taxon>Bacillota</taxon>
        <taxon>Bacilli</taxon>
        <taxon>Lactobacillales</taxon>
        <taxon>Lactobacillaceae</taxon>
        <taxon>Lactobacillus</taxon>
    </lineage>
</organism>
<sequence>MSRYREIANDIEKDIIEKNIPGVCLNNLN</sequence>
<name>A0A2X0R2B6_LACHE</name>
<evidence type="ECO:0000313" key="1">
    <source>
        <dbReference type="EMBL" id="NRN90800.1"/>
    </source>
</evidence>
<protein>
    <submittedName>
        <fullName evidence="2">Uncharacterized protein</fullName>
    </submittedName>
</protein>
<evidence type="ECO:0000313" key="2">
    <source>
        <dbReference type="EMBL" id="SPB26289.1"/>
    </source>
</evidence>
<dbReference type="EMBL" id="WCGB01000004">
    <property type="protein sequence ID" value="NRN90800.1"/>
    <property type="molecule type" value="Genomic_DNA"/>
</dbReference>
<dbReference type="AlphaFoldDB" id="A0A2X0R2B6"/>
<proteinExistence type="predicted"/>
<dbReference type="EMBL" id="OGTV01000094">
    <property type="protein sequence ID" value="SPB26289.1"/>
    <property type="molecule type" value="Genomic_DNA"/>
</dbReference>
<dbReference type="Proteomes" id="UP000601587">
    <property type="component" value="Unassembled WGS sequence"/>
</dbReference>
<gene>
    <name evidence="2" type="ORF">BDKNPLJD_01826</name>
    <name evidence="1" type="ORF">IMAU50013_00325</name>
</gene>
<reference evidence="2" key="1">
    <citation type="submission" date="2018-01" db="EMBL/GenBank/DDBJ databases">
        <authorList>
            <person name="Gaut B.S."/>
            <person name="Morton B.R."/>
            <person name="Clegg M.T."/>
            <person name="Duvall M.R."/>
        </authorList>
    </citation>
    <scope>NUCLEOTIDE SEQUENCE</scope>
    <source>
        <strain evidence="2">Lactobacillus helveticus</strain>
    </source>
</reference>
<reference evidence="1" key="2">
    <citation type="submission" date="2019-09" db="EMBL/GenBank/DDBJ databases">
        <title>Comparative genomic analysis of Lactobacillus helveticus.</title>
        <authorList>
            <person name="Zhang H."/>
            <person name="Chen Y."/>
            <person name="Zhong Z."/>
        </authorList>
    </citation>
    <scope>NUCLEOTIDE SEQUENCE</scope>
    <source>
        <strain evidence="1">IMAU50013</strain>
    </source>
</reference>